<dbReference type="Proteomes" id="UP000053820">
    <property type="component" value="Unassembled WGS sequence"/>
</dbReference>
<sequence>MPRNFLKDIRRLTPKSFPHQTASTKNSFAFYASLFIPPTRNFPFAHRLREAPSEGDYATLHLFIEDSAYSTTIDHVLDTDSPLQAAHHAILQNFRLRNFVQYLNTPDPKLCLSWGLLDHLQKEQEEALLIVLEQLGMRDVMHLAQMERRNRGNQQEESQQKEDEVQVHPLPIQPPTPAPSISLVPILMSVPRQRTCLTVAFSVPLSHAGTPSQNSSHPASSKSSESRDSPNDPIDVDAQSSSSKETFGLTPEQIIQDVDEAERRHVYDKTVDDPIDDAGHSNITGSPVGEHRNF</sequence>
<feature type="region of interest" description="Disordered" evidence="1">
    <location>
        <begin position="207"/>
        <end position="294"/>
    </location>
</feature>
<reference evidence="2 3" key="1">
    <citation type="submission" date="2014-04" db="EMBL/GenBank/DDBJ databases">
        <title>Evolutionary Origins and Diversification of the Mycorrhizal Mutualists.</title>
        <authorList>
            <consortium name="DOE Joint Genome Institute"/>
            <consortium name="Mycorrhizal Genomics Consortium"/>
            <person name="Kohler A."/>
            <person name="Kuo A."/>
            <person name="Nagy L.G."/>
            <person name="Floudas D."/>
            <person name="Copeland A."/>
            <person name="Barry K.W."/>
            <person name="Cichocki N."/>
            <person name="Veneault-Fourrey C."/>
            <person name="LaButti K."/>
            <person name="Lindquist E.A."/>
            <person name="Lipzen A."/>
            <person name="Lundell T."/>
            <person name="Morin E."/>
            <person name="Murat C."/>
            <person name="Riley R."/>
            <person name="Ohm R."/>
            <person name="Sun H."/>
            <person name="Tunlid A."/>
            <person name="Henrissat B."/>
            <person name="Grigoriev I.V."/>
            <person name="Hibbett D.S."/>
            <person name="Martin F."/>
        </authorList>
    </citation>
    <scope>NUCLEOTIDE SEQUENCE [LARGE SCALE GENOMIC DNA]</scope>
    <source>
        <strain evidence="2 3">MD-312</strain>
    </source>
</reference>
<feature type="compositionally biased region" description="Basic and acidic residues" evidence="1">
    <location>
        <begin position="261"/>
        <end position="272"/>
    </location>
</feature>
<evidence type="ECO:0000313" key="2">
    <source>
        <dbReference type="EMBL" id="KIJ58995.1"/>
    </source>
</evidence>
<protein>
    <submittedName>
        <fullName evidence="2">Uncharacterized protein</fullName>
    </submittedName>
</protein>
<organism evidence="2 3">
    <name type="scientific">Hydnomerulius pinastri MD-312</name>
    <dbReference type="NCBI Taxonomy" id="994086"/>
    <lineage>
        <taxon>Eukaryota</taxon>
        <taxon>Fungi</taxon>
        <taxon>Dikarya</taxon>
        <taxon>Basidiomycota</taxon>
        <taxon>Agaricomycotina</taxon>
        <taxon>Agaricomycetes</taxon>
        <taxon>Agaricomycetidae</taxon>
        <taxon>Boletales</taxon>
        <taxon>Boletales incertae sedis</taxon>
        <taxon>Leucogyrophana</taxon>
    </lineage>
</organism>
<evidence type="ECO:0000256" key="1">
    <source>
        <dbReference type="SAM" id="MobiDB-lite"/>
    </source>
</evidence>
<proteinExistence type="predicted"/>
<name>A0A0C9VMV3_9AGAM</name>
<feature type="compositionally biased region" description="Low complexity" evidence="1">
    <location>
        <begin position="212"/>
        <end position="223"/>
    </location>
</feature>
<dbReference type="HOGENOM" id="CLU_946844_0_0_1"/>
<feature type="region of interest" description="Disordered" evidence="1">
    <location>
        <begin position="149"/>
        <end position="178"/>
    </location>
</feature>
<dbReference type="EMBL" id="KN839901">
    <property type="protein sequence ID" value="KIJ58995.1"/>
    <property type="molecule type" value="Genomic_DNA"/>
</dbReference>
<dbReference type="AlphaFoldDB" id="A0A0C9VMV3"/>
<gene>
    <name evidence="2" type="ORF">HYDPIDRAFT_33609</name>
</gene>
<accession>A0A0C9VMV3</accession>
<keyword evidence="3" id="KW-1185">Reference proteome</keyword>
<evidence type="ECO:0000313" key="3">
    <source>
        <dbReference type="Proteomes" id="UP000053820"/>
    </source>
</evidence>